<feature type="compositionally biased region" description="Basic and acidic residues" evidence="1">
    <location>
        <begin position="29"/>
        <end position="62"/>
    </location>
</feature>
<feature type="region of interest" description="Disordered" evidence="1">
    <location>
        <begin position="26"/>
        <end position="62"/>
    </location>
</feature>
<evidence type="ECO:0000256" key="1">
    <source>
        <dbReference type="SAM" id="MobiDB-lite"/>
    </source>
</evidence>
<evidence type="ECO:0000313" key="2">
    <source>
        <dbReference type="EMBL" id="TVT27624.1"/>
    </source>
</evidence>
<keyword evidence="3" id="KW-1185">Reference proteome</keyword>
<protein>
    <submittedName>
        <fullName evidence="2">Uncharacterized protein</fullName>
    </submittedName>
</protein>
<accession>A0A558ATM8</accession>
<comment type="caution">
    <text evidence="2">The sequence shown here is derived from an EMBL/GenBank/DDBJ whole genome shotgun (WGS) entry which is preliminary data.</text>
</comment>
<proteinExistence type="predicted"/>
<reference evidence="2 3" key="1">
    <citation type="submission" date="2019-07" db="EMBL/GenBank/DDBJ databases">
        <title>Salinicoccus cyprini sp. nov., isolated from gastro-intestinal tract of mirror carp, Cyprinus carpio var. specularis, collected from Gobind Sagar Reservoir, Himachal Pradesh, India.</title>
        <authorList>
            <person name="Talwar C."/>
            <person name="Singh A.K."/>
            <person name="Lal R."/>
            <person name="Negi R.K."/>
        </authorList>
    </citation>
    <scope>NUCLEOTIDE SEQUENCE [LARGE SCALE GENOMIC DNA]</scope>
    <source>
        <strain evidence="2 3">CT19</strain>
    </source>
</reference>
<evidence type="ECO:0000313" key="3">
    <source>
        <dbReference type="Proteomes" id="UP000315103"/>
    </source>
</evidence>
<organism evidence="2 3">
    <name type="scientific">Salinicoccus cyprini</name>
    <dbReference type="NCBI Taxonomy" id="2493691"/>
    <lineage>
        <taxon>Bacteria</taxon>
        <taxon>Bacillati</taxon>
        <taxon>Bacillota</taxon>
        <taxon>Bacilli</taxon>
        <taxon>Bacillales</taxon>
        <taxon>Staphylococcaceae</taxon>
        <taxon>Salinicoccus</taxon>
    </lineage>
</organism>
<dbReference type="AlphaFoldDB" id="A0A558ATM8"/>
<dbReference type="EMBL" id="VMSJ01000003">
    <property type="protein sequence ID" value="TVT27624.1"/>
    <property type="molecule type" value="Genomic_DNA"/>
</dbReference>
<gene>
    <name evidence="2" type="ORF">FO441_07900</name>
</gene>
<sequence length="62" mass="7202">MRMENKATQHMDIDRMINEGGFQHYFVGSDHHESDTPQHNERNVVVDLPKTIDDPPEEKRAG</sequence>
<name>A0A558ATM8_9STAP</name>
<dbReference type="Proteomes" id="UP000315103">
    <property type="component" value="Unassembled WGS sequence"/>
</dbReference>
<dbReference type="OrthoDB" id="2390327at2"/>
<dbReference type="RefSeq" id="WP_145288337.1">
    <property type="nucleotide sequence ID" value="NZ_VMSJ01000003.1"/>
</dbReference>